<reference evidence="2" key="1">
    <citation type="submission" date="2019-12" db="EMBL/GenBank/DDBJ databases">
        <title>Genome sequencing and annotation of Brassica cretica.</title>
        <authorList>
            <person name="Studholme D.J."/>
            <person name="Sarris P.F."/>
        </authorList>
    </citation>
    <scope>NUCLEOTIDE SEQUENCE</scope>
    <source>
        <strain evidence="2">PFS-001/15</strain>
        <tissue evidence="2">Leaf</tissue>
    </source>
</reference>
<dbReference type="Proteomes" id="UP000712281">
    <property type="component" value="Unassembled WGS sequence"/>
</dbReference>
<dbReference type="EMBL" id="QGKW02001660">
    <property type="protein sequence ID" value="KAF2577836.1"/>
    <property type="molecule type" value="Genomic_DNA"/>
</dbReference>
<evidence type="ECO:0000313" key="2">
    <source>
        <dbReference type="EMBL" id="KAF2577836.1"/>
    </source>
</evidence>
<feature type="region of interest" description="Disordered" evidence="1">
    <location>
        <begin position="110"/>
        <end position="133"/>
    </location>
</feature>
<accession>A0A8S9J923</accession>
<comment type="caution">
    <text evidence="2">The sequence shown here is derived from an EMBL/GenBank/DDBJ whole genome shotgun (WGS) entry which is preliminary data.</text>
</comment>
<evidence type="ECO:0000313" key="3">
    <source>
        <dbReference type="Proteomes" id="UP000712281"/>
    </source>
</evidence>
<dbReference type="AlphaFoldDB" id="A0A8S9J923"/>
<feature type="compositionally biased region" description="Basic and acidic residues" evidence="1">
    <location>
        <begin position="116"/>
        <end position="133"/>
    </location>
</feature>
<protein>
    <submittedName>
        <fullName evidence="2">Uncharacterized protein</fullName>
    </submittedName>
</protein>
<name>A0A8S9J923_BRACR</name>
<sequence>MYSSFSGLSWHHLVPVIAGLSFENVSFIRLSFENVSFITSRFFENVLPQHHSTRSTQNNTERPAGAGRRTRSPFFEDTEQGAGATLCCGVTNPLQSRATIRSGMTNPLGIPWCNGRHPERPHGAGSGRRCETK</sequence>
<feature type="region of interest" description="Disordered" evidence="1">
    <location>
        <begin position="49"/>
        <end position="77"/>
    </location>
</feature>
<gene>
    <name evidence="2" type="ORF">F2Q68_00004430</name>
</gene>
<proteinExistence type="predicted"/>
<organism evidence="2 3">
    <name type="scientific">Brassica cretica</name>
    <name type="common">Mustard</name>
    <dbReference type="NCBI Taxonomy" id="69181"/>
    <lineage>
        <taxon>Eukaryota</taxon>
        <taxon>Viridiplantae</taxon>
        <taxon>Streptophyta</taxon>
        <taxon>Embryophyta</taxon>
        <taxon>Tracheophyta</taxon>
        <taxon>Spermatophyta</taxon>
        <taxon>Magnoliopsida</taxon>
        <taxon>eudicotyledons</taxon>
        <taxon>Gunneridae</taxon>
        <taxon>Pentapetalae</taxon>
        <taxon>rosids</taxon>
        <taxon>malvids</taxon>
        <taxon>Brassicales</taxon>
        <taxon>Brassicaceae</taxon>
        <taxon>Brassiceae</taxon>
        <taxon>Brassica</taxon>
    </lineage>
</organism>
<evidence type="ECO:0000256" key="1">
    <source>
        <dbReference type="SAM" id="MobiDB-lite"/>
    </source>
</evidence>